<accession>A0A7C9DB52</accession>
<dbReference type="EMBL" id="GISG01108517">
    <property type="protein sequence ID" value="MBA4638162.1"/>
    <property type="molecule type" value="Transcribed_RNA"/>
</dbReference>
<protein>
    <submittedName>
        <fullName evidence="2">Uncharacterized protein</fullName>
    </submittedName>
</protein>
<keyword evidence="1" id="KW-0812">Transmembrane</keyword>
<keyword evidence="1" id="KW-1133">Transmembrane helix</keyword>
<evidence type="ECO:0000256" key="1">
    <source>
        <dbReference type="SAM" id="Phobius"/>
    </source>
</evidence>
<proteinExistence type="predicted"/>
<keyword evidence="1" id="KW-0472">Membrane</keyword>
<evidence type="ECO:0000313" key="2">
    <source>
        <dbReference type="EMBL" id="MBA4638162.1"/>
    </source>
</evidence>
<reference evidence="2" key="1">
    <citation type="journal article" date="2013" name="J. Plant Res.">
        <title>Effect of fungi and light on seed germination of three Opuntia species from semiarid lands of central Mexico.</title>
        <authorList>
            <person name="Delgado-Sanchez P."/>
            <person name="Jimenez-Bremont J.F."/>
            <person name="Guerrero-Gonzalez Mde L."/>
            <person name="Flores J."/>
        </authorList>
    </citation>
    <scope>NUCLEOTIDE SEQUENCE</scope>
    <source>
        <tissue evidence="2">Cladode</tissue>
    </source>
</reference>
<name>A0A7C9DB52_OPUST</name>
<dbReference type="AlphaFoldDB" id="A0A7C9DB52"/>
<reference evidence="2" key="2">
    <citation type="submission" date="2020-07" db="EMBL/GenBank/DDBJ databases">
        <authorList>
            <person name="Vera ALvarez R."/>
            <person name="Arias-Moreno D.M."/>
            <person name="Jimenez-Jacinto V."/>
            <person name="Jimenez-Bremont J.F."/>
            <person name="Swaminathan K."/>
            <person name="Moose S.P."/>
            <person name="Guerrero-Gonzalez M.L."/>
            <person name="Marino-Ramirez L."/>
            <person name="Landsman D."/>
            <person name="Rodriguez-Kessler M."/>
            <person name="Delgado-Sanchez P."/>
        </authorList>
    </citation>
    <scope>NUCLEOTIDE SEQUENCE</scope>
    <source>
        <tissue evidence="2">Cladode</tissue>
    </source>
</reference>
<feature type="transmembrane region" description="Helical" evidence="1">
    <location>
        <begin position="26"/>
        <end position="47"/>
    </location>
</feature>
<sequence length="103" mass="11746">MDFLGSSSPGGVSSLSLYSSRVIRSFFVLFSFLFFSRVFFDFGLLFPSDFNDYSITGFSLATCLDIYCISKINFEAADLGLKRFSKKILFCLIVIVYHMLHMQ</sequence>
<organism evidence="2">
    <name type="scientific">Opuntia streptacantha</name>
    <name type="common">Prickly pear cactus</name>
    <name type="synonym">Opuntia cardona</name>
    <dbReference type="NCBI Taxonomy" id="393608"/>
    <lineage>
        <taxon>Eukaryota</taxon>
        <taxon>Viridiplantae</taxon>
        <taxon>Streptophyta</taxon>
        <taxon>Embryophyta</taxon>
        <taxon>Tracheophyta</taxon>
        <taxon>Spermatophyta</taxon>
        <taxon>Magnoliopsida</taxon>
        <taxon>eudicotyledons</taxon>
        <taxon>Gunneridae</taxon>
        <taxon>Pentapetalae</taxon>
        <taxon>Caryophyllales</taxon>
        <taxon>Cactineae</taxon>
        <taxon>Cactaceae</taxon>
        <taxon>Opuntioideae</taxon>
        <taxon>Opuntia</taxon>
    </lineage>
</organism>